<proteinExistence type="predicted"/>
<sequence>MAWVTPSTHVAGYLVTSDDWNEVINNLKHLRGQDGTTVLEGDVDPDGSGDQDLGSASKLWDDGWFDKLYVSSGLMTLHRGTVRQVQVLWDHADPAQMQLASGNTGSGDRNPGGTGQWVLSVRENAGDMFYFGQQGEQSSAANAARRCENGPGIALRTLGQRHGSTRQRHLSS</sequence>
<evidence type="ECO:0000313" key="1">
    <source>
        <dbReference type="EMBL" id="KKK47466.1"/>
    </source>
</evidence>
<feature type="non-terminal residue" evidence="1">
    <location>
        <position position="172"/>
    </location>
</feature>
<reference evidence="1" key="1">
    <citation type="journal article" date="2015" name="Nature">
        <title>Complex archaea that bridge the gap between prokaryotes and eukaryotes.</title>
        <authorList>
            <person name="Spang A."/>
            <person name="Saw J.H."/>
            <person name="Jorgensen S.L."/>
            <person name="Zaremba-Niedzwiedzka K."/>
            <person name="Martijn J."/>
            <person name="Lind A.E."/>
            <person name="van Eijk R."/>
            <person name="Schleper C."/>
            <person name="Guy L."/>
            <person name="Ettema T.J."/>
        </authorList>
    </citation>
    <scope>NUCLEOTIDE SEQUENCE</scope>
</reference>
<dbReference type="EMBL" id="LAZR01069565">
    <property type="protein sequence ID" value="KKK47466.1"/>
    <property type="molecule type" value="Genomic_DNA"/>
</dbReference>
<organism evidence="1">
    <name type="scientific">marine sediment metagenome</name>
    <dbReference type="NCBI Taxonomy" id="412755"/>
    <lineage>
        <taxon>unclassified sequences</taxon>
        <taxon>metagenomes</taxon>
        <taxon>ecological metagenomes</taxon>
    </lineage>
</organism>
<gene>
    <name evidence="1" type="ORF">LCGC14_3154910</name>
</gene>
<comment type="caution">
    <text evidence="1">The sequence shown here is derived from an EMBL/GenBank/DDBJ whole genome shotgun (WGS) entry which is preliminary data.</text>
</comment>
<name>A0A0F8YHG8_9ZZZZ</name>
<dbReference type="AlphaFoldDB" id="A0A0F8YHG8"/>
<protein>
    <submittedName>
        <fullName evidence="1">Uncharacterized protein</fullName>
    </submittedName>
</protein>
<accession>A0A0F8YHG8</accession>